<name>A0ABQ7WN64_SOLTU</name>
<evidence type="ECO:0008006" key="3">
    <source>
        <dbReference type="Google" id="ProtNLM"/>
    </source>
</evidence>
<protein>
    <recommendedName>
        <fullName evidence="3">Exo_endo_phos domain-containing protein</fullName>
    </recommendedName>
</protein>
<dbReference type="InterPro" id="IPR036691">
    <property type="entry name" value="Endo/exonu/phosph_ase_sf"/>
</dbReference>
<evidence type="ECO:0000313" key="1">
    <source>
        <dbReference type="EMBL" id="KAH0781410.1"/>
    </source>
</evidence>
<dbReference type="Proteomes" id="UP000826656">
    <property type="component" value="Unassembled WGS sequence"/>
</dbReference>
<sequence length="166" mass="19716">MREILWQDIMQITLQHQLPWVVCGDFNNVLSSEDKLGSLVTQQEIRGFQNAIDHLKLTNIRATGWNFTWCNKQASDKRVYSKIDWAFGNMQWLQQFGHVEAEFLNPSVSDHSPILIKCRHHHNIHPRVFRFYTNVMEHPDFASTLKYAWGESTRECTMRKIWKKLK</sequence>
<proteinExistence type="predicted"/>
<reference evidence="1 2" key="1">
    <citation type="journal article" date="2021" name="bioRxiv">
        <title>Chromosome-scale and haplotype-resolved genome assembly of a tetraploid potato cultivar.</title>
        <authorList>
            <person name="Sun H."/>
            <person name="Jiao W.-B."/>
            <person name="Krause K."/>
            <person name="Campoy J.A."/>
            <person name="Goel M."/>
            <person name="Folz-Donahue K."/>
            <person name="Kukat C."/>
            <person name="Huettel B."/>
            <person name="Schneeberger K."/>
        </authorList>
    </citation>
    <scope>NUCLEOTIDE SEQUENCE [LARGE SCALE GENOMIC DNA]</scope>
    <source>
        <strain evidence="1">SolTubOtavaFocal</strain>
        <tissue evidence="1">Leaves</tissue>
    </source>
</reference>
<accession>A0ABQ7WN64</accession>
<gene>
    <name evidence="1" type="ORF">KY290_001008</name>
</gene>
<dbReference type="PANTHER" id="PTHR33710">
    <property type="entry name" value="BNAC02G09200D PROTEIN"/>
    <property type="match status" value="1"/>
</dbReference>
<comment type="caution">
    <text evidence="1">The sequence shown here is derived from an EMBL/GenBank/DDBJ whole genome shotgun (WGS) entry which is preliminary data.</text>
</comment>
<keyword evidence="2" id="KW-1185">Reference proteome</keyword>
<dbReference type="PANTHER" id="PTHR33710:SF82">
    <property type="match status" value="1"/>
</dbReference>
<dbReference type="Gene3D" id="3.60.10.10">
    <property type="entry name" value="Endonuclease/exonuclease/phosphatase"/>
    <property type="match status" value="1"/>
</dbReference>
<dbReference type="SUPFAM" id="SSF56219">
    <property type="entry name" value="DNase I-like"/>
    <property type="match status" value="1"/>
</dbReference>
<organism evidence="1 2">
    <name type="scientific">Solanum tuberosum</name>
    <name type="common">Potato</name>
    <dbReference type="NCBI Taxonomy" id="4113"/>
    <lineage>
        <taxon>Eukaryota</taxon>
        <taxon>Viridiplantae</taxon>
        <taxon>Streptophyta</taxon>
        <taxon>Embryophyta</taxon>
        <taxon>Tracheophyta</taxon>
        <taxon>Spermatophyta</taxon>
        <taxon>Magnoliopsida</taxon>
        <taxon>eudicotyledons</taxon>
        <taxon>Gunneridae</taxon>
        <taxon>Pentapetalae</taxon>
        <taxon>asterids</taxon>
        <taxon>lamiids</taxon>
        <taxon>Solanales</taxon>
        <taxon>Solanaceae</taxon>
        <taxon>Solanoideae</taxon>
        <taxon>Solaneae</taxon>
        <taxon>Solanum</taxon>
    </lineage>
</organism>
<evidence type="ECO:0000313" key="2">
    <source>
        <dbReference type="Proteomes" id="UP000826656"/>
    </source>
</evidence>
<dbReference type="EMBL" id="JAIVGD010000001">
    <property type="protein sequence ID" value="KAH0781410.1"/>
    <property type="molecule type" value="Genomic_DNA"/>
</dbReference>